<evidence type="ECO:0000313" key="2">
    <source>
        <dbReference type="Proteomes" id="UP000199119"/>
    </source>
</evidence>
<protein>
    <submittedName>
        <fullName evidence="1">Uncharacterized protein</fullName>
    </submittedName>
</protein>
<dbReference type="AlphaFoldDB" id="A0A1I2F0X2"/>
<gene>
    <name evidence="1" type="ORF">SAMN04489711_10949</name>
</gene>
<sequence>MQAREVGAISSPMGADYLKSAFFLAEQAGQVEASPPPDGFEWTLVHRSFVTSSLLSSACALESTINEWFSYPEEIASRPRPANGLRIQRLWALGVPRTASFQILQKYQIGLALTGSAEFDEGSEPFQSARLLVELRNWLVHYEPTWEPVPAHESSGEFPPHKLMRRLRGKFAENPLCHKDAPFWPYKCLGAGCARWAAEAAHQFMDAFFERCDPKSASRPIKDLLQRAKDHGQRRGACANET</sequence>
<keyword evidence="2" id="KW-1185">Reference proteome</keyword>
<organism evidence="1 2">
    <name type="scientific">Paracidovorax wautersii</name>
    <dbReference type="NCBI Taxonomy" id="1177982"/>
    <lineage>
        <taxon>Bacteria</taxon>
        <taxon>Pseudomonadati</taxon>
        <taxon>Pseudomonadota</taxon>
        <taxon>Betaproteobacteria</taxon>
        <taxon>Burkholderiales</taxon>
        <taxon>Comamonadaceae</taxon>
        <taxon>Paracidovorax</taxon>
    </lineage>
</organism>
<reference evidence="2" key="1">
    <citation type="submission" date="2016-10" db="EMBL/GenBank/DDBJ databases">
        <authorList>
            <person name="Varghese N."/>
            <person name="Submissions S."/>
        </authorList>
    </citation>
    <scope>NUCLEOTIDE SEQUENCE [LARGE SCALE GENOMIC DNA]</scope>
    <source>
        <strain evidence="2">DSM 27981</strain>
    </source>
</reference>
<accession>A0A1I2F0X2</accession>
<name>A0A1I2F0X2_9BURK</name>
<proteinExistence type="predicted"/>
<evidence type="ECO:0000313" key="1">
    <source>
        <dbReference type="EMBL" id="SFE99002.1"/>
    </source>
</evidence>
<dbReference type="Proteomes" id="UP000199119">
    <property type="component" value="Unassembled WGS sequence"/>
</dbReference>
<dbReference type="EMBL" id="FONX01000009">
    <property type="protein sequence ID" value="SFE99002.1"/>
    <property type="molecule type" value="Genomic_DNA"/>
</dbReference>